<dbReference type="EMBL" id="JAGTTL010000003">
    <property type="protein sequence ID" value="KAK6324385.1"/>
    <property type="molecule type" value="Genomic_DNA"/>
</dbReference>
<dbReference type="AlphaFoldDB" id="A0AAN8MI07"/>
<evidence type="ECO:0000313" key="1">
    <source>
        <dbReference type="EMBL" id="KAK6324385.1"/>
    </source>
</evidence>
<sequence>AVIGAFRLPQLRRHGGTSLDLVTLEGKREQRRTRTLKSCYFYSSSRQMTHTLSLSAPTTVSC</sequence>
<evidence type="ECO:0000313" key="2">
    <source>
        <dbReference type="Proteomes" id="UP001356427"/>
    </source>
</evidence>
<proteinExistence type="predicted"/>
<reference evidence="1 2" key="1">
    <citation type="submission" date="2021-04" db="EMBL/GenBank/DDBJ databases">
        <authorList>
            <person name="De Guttry C."/>
            <person name="Zahm M."/>
            <person name="Klopp C."/>
            <person name="Cabau C."/>
            <person name="Louis A."/>
            <person name="Berthelot C."/>
            <person name="Parey E."/>
            <person name="Roest Crollius H."/>
            <person name="Montfort J."/>
            <person name="Robinson-Rechavi M."/>
            <person name="Bucao C."/>
            <person name="Bouchez O."/>
            <person name="Gislard M."/>
            <person name="Lluch J."/>
            <person name="Milhes M."/>
            <person name="Lampietro C."/>
            <person name="Lopez Roques C."/>
            <person name="Donnadieu C."/>
            <person name="Braasch I."/>
            <person name="Desvignes T."/>
            <person name="Postlethwait J."/>
            <person name="Bobe J."/>
            <person name="Wedekind C."/>
            <person name="Guiguen Y."/>
        </authorList>
    </citation>
    <scope>NUCLEOTIDE SEQUENCE [LARGE SCALE GENOMIC DNA]</scope>
    <source>
        <strain evidence="1">Cs_M1</strain>
        <tissue evidence="1">Blood</tissue>
    </source>
</reference>
<dbReference type="Proteomes" id="UP001356427">
    <property type="component" value="Unassembled WGS sequence"/>
</dbReference>
<comment type="caution">
    <text evidence="1">The sequence shown here is derived from an EMBL/GenBank/DDBJ whole genome shotgun (WGS) entry which is preliminary data.</text>
</comment>
<organism evidence="1 2">
    <name type="scientific">Coregonus suidteri</name>
    <dbReference type="NCBI Taxonomy" id="861788"/>
    <lineage>
        <taxon>Eukaryota</taxon>
        <taxon>Metazoa</taxon>
        <taxon>Chordata</taxon>
        <taxon>Craniata</taxon>
        <taxon>Vertebrata</taxon>
        <taxon>Euteleostomi</taxon>
        <taxon>Actinopterygii</taxon>
        <taxon>Neopterygii</taxon>
        <taxon>Teleostei</taxon>
        <taxon>Protacanthopterygii</taxon>
        <taxon>Salmoniformes</taxon>
        <taxon>Salmonidae</taxon>
        <taxon>Coregoninae</taxon>
        <taxon>Coregonus</taxon>
    </lineage>
</organism>
<gene>
    <name evidence="1" type="ORF">J4Q44_G00037270</name>
</gene>
<name>A0AAN8MI07_9TELE</name>
<feature type="non-terminal residue" evidence="1">
    <location>
        <position position="1"/>
    </location>
</feature>
<keyword evidence="2" id="KW-1185">Reference proteome</keyword>
<protein>
    <submittedName>
        <fullName evidence="1">Uncharacterized protein</fullName>
    </submittedName>
</protein>
<accession>A0AAN8MI07</accession>